<evidence type="ECO:0000313" key="1">
    <source>
        <dbReference type="EMBL" id="KAK3076394.1"/>
    </source>
</evidence>
<proteinExistence type="predicted"/>
<dbReference type="EMBL" id="JAWDJW010004023">
    <property type="protein sequence ID" value="KAK3076394.1"/>
    <property type="molecule type" value="Genomic_DNA"/>
</dbReference>
<comment type="caution">
    <text evidence="1">The sequence shown here is derived from an EMBL/GenBank/DDBJ whole genome shotgun (WGS) entry which is preliminary data.</text>
</comment>
<evidence type="ECO:0000313" key="2">
    <source>
        <dbReference type="Proteomes" id="UP001186974"/>
    </source>
</evidence>
<dbReference type="Proteomes" id="UP001186974">
    <property type="component" value="Unassembled WGS sequence"/>
</dbReference>
<keyword evidence="2" id="KW-1185">Reference proteome</keyword>
<gene>
    <name evidence="1" type="ORF">LTS18_013150</name>
</gene>
<sequence length="483" mass="52918">ILLQPENEYTNAVNVPEFPDPVYFQYVEDQYRDAGIVVPFINNDASPKGYFAPNGTNSVTVDIYGHDGYPLGFDAASPYQWPDNALPTNWRTLHEQQSPNTPYSIVEFQGGSFDPWGGPGFEKGAELTNYEFERVFYKNNFAQGVTFFNIYMTYGGTNWGNLGHPGGYTSYDYGAVITEDRLVDREKYSEAKLLANFLQVSPAYLTANPLNGTNGTYANTDAINVRPLVSNSTRFYVVRQAAYNSNDTVNFKLTLPTSVGDVTIPSSNGALTISRRDSKMIATDYDVGGINLIYTSADIFTWHKYSDKTVLIVYGGPGEQHEMAFASDSATIESNAGYFTTVTNANGMATIKWHVQSTESTVKVGDSLYVYLVDRNTAYNHWVLPLSGGKSENTFTDNATSTVIVEAGYLLRTVEVSERTLALIGDINATTSITVLGGAPSNLTSLTFNGESLDFVQDSDGVVKASAKYAKPNVNLPDLNSLT</sequence>
<reference evidence="1" key="1">
    <citation type="submission" date="2024-09" db="EMBL/GenBank/DDBJ databases">
        <title>Black Yeasts Isolated from many extreme environments.</title>
        <authorList>
            <person name="Coleine C."/>
            <person name="Stajich J.E."/>
            <person name="Selbmann L."/>
        </authorList>
    </citation>
    <scope>NUCLEOTIDE SEQUENCE</scope>
    <source>
        <strain evidence="1">CCFEE 5737</strain>
    </source>
</reference>
<organism evidence="1 2">
    <name type="scientific">Coniosporium uncinatum</name>
    <dbReference type="NCBI Taxonomy" id="93489"/>
    <lineage>
        <taxon>Eukaryota</taxon>
        <taxon>Fungi</taxon>
        <taxon>Dikarya</taxon>
        <taxon>Ascomycota</taxon>
        <taxon>Pezizomycotina</taxon>
        <taxon>Dothideomycetes</taxon>
        <taxon>Dothideomycetes incertae sedis</taxon>
        <taxon>Coniosporium</taxon>
    </lineage>
</organism>
<protein>
    <submittedName>
        <fullName evidence="1">Uncharacterized protein</fullName>
    </submittedName>
</protein>
<name>A0ACC3DIG1_9PEZI</name>
<feature type="non-terminal residue" evidence="1">
    <location>
        <position position="483"/>
    </location>
</feature>
<accession>A0ACC3DIG1</accession>
<feature type="non-terminal residue" evidence="1">
    <location>
        <position position="1"/>
    </location>
</feature>